<proteinExistence type="predicted"/>
<dbReference type="EMBL" id="JAPFIT010000010">
    <property type="protein sequence ID" value="MDC5739344.1"/>
    <property type="molecule type" value="Genomic_DNA"/>
</dbReference>
<reference evidence="4 5" key="1">
    <citation type="submission" date="2016-03" db="EMBL/GenBank/DDBJ databases">
        <title>Draft genome sequence of the Vibrio tubiashii subs. europaeus.</title>
        <authorList>
            <person name="Spinard E."/>
            <person name="Dubert J."/>
            <person name="Nelson D.R."/>
            <person name="Barja J.L."/>
        </authorList>
    </citation>
    <scope>NUCLEOTIDE SEQUENCE [LARGE SCALE GENOMIC DNA]</scope>
    <source>
        <strain evidence="5">PP-638</strain>
        <strain evidence="4">PP2-638</strain>
    </source>
</reference>
<name>A0A178J6M8_9VIBR</name>
<evidence type="ECO:0000313" key="4">
    <source>
        <dbReference type="EMBL" id="OAM97793.1"/>
    </source>
</evidence>
<dbReference type="Proteomes" id="UP000094761">
    <property type="component" value="Unassembled WGS sequence"/>
</dbReference>
<accession>A0A178J6M8</accession>
<evidence type="ECO:0000256" key="2">
    <source>
        <dbReference type="SAM" id="MobiDB-lite"/>
    </source>
</evidence>
<dbReference type="RefSeq" id="WP_069668964.1">
    <property type="nucleotide sequence ID" value="NZ_JAPFIM010000018.1"/>
</dbReference>
<dbReference type="AlphaFoldDB" id="A0A178J6M8"/>
<dbReference type="EMBL" id="LUAX01000007">
    <property type="protein sequence ID" value="OAM97793.1"/>
    <property type="molecule type" value="Genomic_DNA"/>
</dbReference>
<dbReference type="OrthoDB" id="6316113at2"/>
<comment type="caution">
    <text evidence="4">The sequence shown here is derived from an EMBL/GenBank/DDBJ whole genome shotgun (WGS) entry which is preliminary data.</text>
</comment>
<evidence type="ECO:0000313" key="5">
    <source>
        <dbReference type="Proteomes" id="UP000094761"/>
    </source>
</evidence>
<reference evidence="3" key="2">
    <citation type="submission" date="2022-11" db="EMBL/GenBank/DDBJ databases">
        <title>Role of the vibriolysin VemA secreted by the emergent pathogen Vibrio europaeus in the colonization of Manila clam mucus.</title>
        <authorList>
            <person name="Martinez C."/>
            <person name="Rodriguez S."/>
            <person name="Vences A."/>
            <person name="Barja J.L."/>
            <person name="Toranzo A.E."/>
            <person name="Dubert J."/>
        </authorList>
    </citation>
    <scope>NUCLEOTIDE SEQUENCE</scope>
    <source>
        <strain evidence="3">3454</strain>
    </source>
</reference>
<gene>
    <name evidence="4" type="ORF">AZ468_19870</name>
    <name evidence="3" type="ORF">OPW20_04670</name>
</gene>
<keyword evidence="6" id="KW-1185">Reference proteome</keyword>
<dbReference type="GeneID" id="78077985"/>
<keyword evidence="1" id="KW-0175">Coiled coil</keyword>
<organism evidence="4 5">
    <name type="scientific">Vibrio europaeus</name>
    <dbReference type="NCBI Taxonomy" id="300876"/>
    <lineage>
        <taxon>Bacteria</taxon>
        <taxon>Pseudomonadati</taxon>
        <taxon>Pseudomonadota</taxon>
        <taxon>Gammaproteobacteria</taxon>
        <taxon>Vibrionales</taxon>
        <taxon>Vibrionaceae</taxon>
        <taxon>Vibrio</taxon>
        <taxon>Vibrio oreintalis group</taxon>
    </lineage>
</organism>
<feature type="region of interest" description="Disordered" evidence="2">
    <location>
        <begin position="48"/>
        <end position="68"/>
    </location>
</feature>
<protein>
    <submittedName>
        <fullName evidence="4">Chromosome partitioning protein ParA</fullName>
    </submittedName>
</protein>
<dbReference type="Proteomes" id="UP001150001">
    <property type="component" value="Unassembled WGS sequence"/>
</dbReference>
<evidence type="ECO:0000313" key="6">
    <source>
        <dbReference type="Proteomes" id="UP001150001"/>
    </source>
</evidence>
<evidence type="ECO:0000313" key="3">
    <source>
        <dbReference type="EMBL" id="MDC5739344.1"/>
    </source>
</evidence>
<sequence>MLRLLALVMLVASASIIGWFVIEDPSSSTMNHNVNSVESVVEAARTPPPIDNLAQEDKAQTQAPSAQPNQLNANEWLARLSALEGTALSQEIEAFWQHCLELSNCEMQLVSLKSLMTDSGYFLLANYPQLKQQWHDSLGTLELNQLARLADKIAEFKRQAEAIWGQQAETIFADQFAAYDFALDSQALADISSDDYLAEFESLTQRWQQNATSVGLDGDVATFETAVSLIPASYSQQQRDAVVNQLAATYLSSEQINEISTRKQQVKDQQQEVQDYQSQLSALKSSLSQQRSSTYSAMTDSDWMAYYNEQISQFRVDFFNSK</sequence>
<evidence type="ECO:0000256" key="1">
    <source>
        <dbReference type="SAM" id="Coils"/>
    </source>
</evidence>
<feature type="coiled-coil region" evidence="1">
    <location>
        <begin position="259"/>
        <end position="286"/>
    </location>
</feature>